<keyword evidence="3" id="KW-1185">Reference proteome</keyword>
<accession>U1GU44</accession>
<dbReference type="HOGENOM" id="CLU_1090002_0_0_1"/>
<feature type="compositionally biased region" description="Basic and acidic residues" evidence="1">
    <location>
        <begin position="92"/>
        <end position="102"/>
    </location>
</feature>
<dbReference type="GeneID" id="19236387"/>
<reference evidence="3" key="1">
    <citation type="journal article" date="2014" name="BMC Genomics">
        <title>Genome characteristics reveal the impact of lichenization on lichen-forming fungus Endocarpon pusillum Hedwig (Verrucariales, Ascomycota).</title>
        <authorList>
            <person name="Wang Y.-Y."/>
            <person name="Liu B."/>
            <person name="Zhang X.-Y."/>
            <person name="Zhou Q.-M."/>
            <person name="Zhang T."/>
            <person name="Li H."/>
            <person name="Yu Y.-F."/>
            <person name="Zhang X.-L."/>
            <person name="Hao X.-Y."/>
            <person name="Wang M."/>
            <person name="Wang L."/>
            <person name="Wei J.-C."/>
        </authorList>
    </citation>
    <scope>NUCLEOTIDE SEQUENCE [LARGE SCALE GENOMIC DNA]</scope>
    <source>
        <strain evidence="3">Z07020 / HMAS-L-300199</strain>
    </source>
</reference>
<proteinExistence type="predicted"/>
<dbReference type="Proteomes" id="UP000019373">
    <property type="component" value="Unassembled WGS sequence"/>
</dbReference>
<name>U1GU44_ENDPU</name>
<feature type="region of interest" description="Disordered" evidence="1">
    <location>
        <begin position="210"/>
        <end position="236"/>
    </location>
</feature>
<evidence type="ECO:0000313" key="2">
    <source>
        <dbReference type="EMBL" id="ERF75963.1"/>
    </source>
</evidence>
<dbReference type="RefSeq" id="XP_007786812.1">
    <property type="nucleotide sequence ID" value="XM_007788622.1"/>
</dbReference>
<dbReference type="OrthoDB" id="5308957at2759"/>
<evidence type="ECO:0000256" key="1">
    <source>
        <dbReference type="SAM" id="MobiDB-lite"/>
    </source>
</evidence>
<evidence type="ECO:0008006" key="4">
    <source>
        <dbReference type="Google" id="ProtNLM"/>
    </source>
</evidence>
<feature type="region of interest" description="Disordered" evidence="1">
    <location>
        <begin position="92"/>
        <end position="114"/>
    </location>
</feature>
<organism evidence="2 3">
    <name type="scientific">Endocarpon pusillum (strain Z07020 / HMAS-L-300199)</name>
    <name type="common">Lichen-forming fungus</name>
    <dbReference type="NCBI Taxonomy" id="1263415"/>
    <lineage>
        <taxon>Eukaryota</taxon>
        <taxon>Fungi</taxon>
        <taxon>Dikarya</taxon>
        <taxon>Ascomycota</taxon>
        <taxon>Pezizomycotina</taxon>
        <taxon>Eurotiomycetes</taxon>
        <taxon>Chaetothyriomycetidae</taxon>
        <taxon>Verrucariales</taxon>
        <taxon>Verrucariaceae</taxon>
        <taxon>Endocarpon</taxon>
    </lineage>
</organism>
<sequence length="255" mass="29307">MATAYLPQENERLDRERRLAEREAAVHELERVREWGRGHEQKRVRGSFSGTYDDLSIAKDAPGYGSQASQPDVFTSLNADLKVKPTLLKEHERQNHSADPEHQATFGSSTPALPDDAQSRFVPTGSGVQYTHYTYTQWQEKRDIITQLYLKEDRMYRRKLEEWDIGRRLEMSAILLVARQRQAAGQESAFWIRGRKVDMEEVRRYFEARGEDPDSLDVQDSPIPSTITVETPPPNLTLKHDSELDMRTSNSFGGI</sequence>
<dbReference type="AlphaFoldDB" id="U1GU44"/>
<gene>
    <name evidence="2" type="ORF">EPUS_01329</name>
</gene>
<protein>
    <recommendedName>
        <fullName evidence="4">Clr5 domain-containing protein</fullName>
    </recommendedName>
</protein>
<evidence type="ECO:0000313" key="3">
    <source>
        <dbReference type="Proteomes" id="UP000019373"/>
    </source>
</evidence>
<dbReference type="EMBL" id="KE720795">
    <property type="protein sequence ID" value="ERF75963.1"/>
    <property type="molecule type" value="Genomic_DNA"/>
</dbReference>